<evidence type="ECO:0000256" key="1">
    <source>
        <dbReference type="SAM" id="MobiDB-lite"/>
    </source>
</evidence>
<accession>A0A8J5QNA9</accession>
<dbReference type="AlphaFoldDB" id="A0A8J5QNA9"/>
<feature type="compositionally biased region" description="Low complexity" evidence="1">
    <location>
        <begin position="261"/>
        <end position="275"/>
    </location>
</feature>
<gene>
    <name evidence="2" type="ORF">J8A68_000264</name>
</gene>
<feature type="compositionally biased region" description="Low complexity" evidence="1">
    <location>
        <begin position="62"/>
        <end position="78"/>
    </location>
</feature>
<comment type="caution">
    <text evidence="2">The sequence shown here is derived from an EMBL/GenBank/DDBJ whole genome shotgun (WGS) entry which is preliminary data.</text>
</comment>
<feature type="region of interest" description="Disordered" evidence="1">
    <location>
        <begin position="55"/>
        <end position="83"/>
    </location>
</feature>
<dbReference type="EMBL" id="JAGSYN010000033">
    <property type="protein sequence ID" value="KAG7666192.1"/>
    <property type="molecule type" value="Genomic_DNA"/>
</dbReference>
<evidence type="ECO:0000313" key="3">
    <source>
        <dbReference type="Proteomes" id="UP000694255"/>
    </source>
</evidence>
<keyword evidence="3" id="KW-1185">Reference proteome</keyword>
<dbReference type="GeneID" id="73467065"/>
<organism evidence="2 3">
    <name type="scientific">[Candida] subhashii</name>
    <dbReference type="NCBI Taxonomy" id="561895"/>
    <lineage>
        <taxon>Eukaryota</taxon>
        <taxon>Fungi</taxon>
        <taxon>Dikarya</taxon>
        <taxon>Ascomycota</taxon>
        <taxon>Saccharomycotina</taxon>
        <taxon>Pichiomycetes</taxon>
        <taxon>Debaryomycetaceae</taxon>
        <taxon>Spathaspora</taxon>
    </lineage>
</organism>
<dbReference type="RefSeq" id="XP_049266424.1">
    <property type="nucleotide sequence ID" value="XM_049406440.1"/>
</dbReference>
<proteinExistence type="predicted"/>
<sequence length="329" mass="37283">MFSKITRKFHKSDNLRPKLLHFKEFCKLDTQTQKTYVRGLFHKHQRGAREISQELHQTPTTEVSSSIYSTEPSSSVYSDATPVNSNTIPQHTEEPYYIGNNGTVYIQDEFDVISEEMNTNEWQYLSWDFESQAVTAPSFNIPATPTSTKTFYMDNNHKEEEEITLPTRELKSSLRINTYNASNRPIKMVRFNFPTPDASPTTSSHATSTKNFYMDNRHKEQEEITLAIRPKKSSLRTDTCNACNRPIKTVRFKLPTPPASPVATATTTAPPDAATRFTTSIPTVASLTNVERNIRYEDSLSSALMSALQTIENGRGHGVPRNAFPTRNT</sequence>
<feature type="region of interest" description="Disordered" evidence="1">
    <location>
        <begin position="254"/>
        <end position="275"/>
    </location>
</feature>
<dbReference type="Proteomes" id="UP000694255">
    <property type="component" value="Unassembled WGS sequence"/>
</dbReference>
<name>A0A8J5QNA9_9ASCO</name>
<reference evidence="2 3" key="1">
    <citation type="journal article" date="2021" name="DNA Res.">
        <title>Genome analysis of Candida subhashii reveals its hybrid nature and dual mitochondrial genome conformations.</title>
        <authorList>
            <person name="Mixao V."/>
            <person name="Hegedusova E."/>
            <person name="Saus E."/>
            <person name="Pryszcz L.P."/>
            <person name="Cillingova A."/>
            <person name="Nosek J."/>
            <person name="Gabaldon T."/>
        </authorList>
    </citation>
    <scope>NUCLEOTIDE SEQUENCE [LARGE SCALE GENOMIC DNA]</scope>
    <source>
        <strain evidence="2 3">CBS 10753</strain>
    </source>
</reference>
<protein>
    <submittedName>
        <fullName evidence="2">Uncharacterized protein</fullName>
    </submittedName>
</protein>
<evidence type="ECO:0000313" key="2">
    <source>
        <dbReference type="EMBL" id="KAG7666192.1"/>
    </source>
</evidence>